<dbReference type="InterPro" id="IPR036396">
    <property type="entry name" value="Cyt_P450_sf"/>
</dbReference>
<keyword evidence="6 8" id="KW-0408">Iron</keyword>
<evidence type="ECO:0000256" key="9">
    <source>
        <dbReference type="SAM" id="Phobius"/>
    </source>
</evidence>
<accession>A0A8K0SET4</accession>
<dbReference type="GO" id="GO:0005506">
    <property type="term" value="F:iron ion binding"/>
    <property type="evidence" value="ECO:0007669"/>
    <property type="project" value="InterPro"/>
</dbReference>
<evidence type="ECO:0000313" key="11">
    <source>
        <dbReference type="Proteomes" id="UP000813444"/>
    </source>
</evidence>
<evidence type="ECO:0000313" key="10">
    <source>
        <dbReference type="EMBL" id="KAH7304285.1"/>
    </source>
</evidence>
<dbReference type="GO" id="GO:0008395">
    <property type="term" value="F:steroid hydroxylase activity"/>
    <property type="evidence" value="ECO:0007669"/>
    <property type="project" value="TreeGrafter"/>
</dbReference>
<dbReference type="OrthoDB" id="1470350at2759"/>
<comment type="cofactor">
    <cofactor evidence="1 8">
        <name>heme</name>
        <dbReference type="ChEBI" id="CHEBI:30413"/>
    </cofactor>
</comment>
<dbReference type="GO" id="GO:0016705">
    <property type="term" value="F:oxidoreductase activity, acting on paired donors, with incorporation or reduction of molecular oxygen"/>
    <property type="evidence" value="ECO:0007669"/>
    <property type="project" value="InterPro"/>
</dbReference>
<dbReference type="CDD" id="cd11040">
    <property type="entry name" value="CYP7_CYP8-like"/>
    <property type="match status" value="1"/>
</dbReference>
<evidence type="ECO:0000256" key="6">
    <source>
        <dbReference type="ARBA" id="ARBA00023004"/>
    </source>
</evidence>
<protein>
    <submittedName>
        <fullName evidence="10">Cytochrome P450</fullName>
    </submittedName>
</protein>
<sequence length="538" mass="60393">MSFADNSSTTEAEILVSSQLTGLLSSLTLTKVVVLLLLPLLTWRLWKFTLIPLLHPDRPKEFPYWIPTHGRAFFLDSNGLLSRARGYMGNTQEPFSLTAFGMTFYVVTQIKHSAEVYRNSDTLSFEEFVQGLMRINGNDEATIKAVYSPLSVNKPGFPNPHGDSLGVLAQRMHAHQLHPGENLVALEKIVKAWVDKHLNLSDLGGFPSAVTKGPNSIEVPLYWWCSEAFIQLGQDVYFGETLSTIDPDLPAAFLTFDELIWKMLYRYPSYLSTDMSSARNQVISSLDKYFQIPREERKGGIAWLVNAMEDEMRAIGVKGENLAVVVFHLYLAINTNTRKTAFWLLCYLIYHPSLLEAYKAETAAAFGPSGELVDPFMIQDASKCPLVDAIWNETLRMSGWAASVRLITADTVIGGKRMNKGNRVMVPHRLLHFDEAIFGPEPHKFRPERWMHKRAEDGTSSLARSPSWRPFGAGKTMCSGRFLARFSVTTFVATLLRRFDVQLVGNPAFPKADEGRPVLGTMSVKEGCDVTVKITRKE</sequence>
<keyword evidence="7" id="KW-0503">Monooxygenase</keyword>
<evidence type="ECO:0000256" key="1">
    <source>
        <dbReference type="ARBA" id="ARBA00001971"/>
    </source>
</evidence>
<dbReference type="PRINTS" id="PR00465">
    <property type="entry name" value="EP450IV"/>
</dbReference>
<dbReference type="Gene3D" id="1.10.630.10">
    <property type="entry name" value="Cytochrome P450"/>
    <property type="match status" value="1"/>
</dbReference>
<keyword evidence="7" id="KW-0560">Oxidoreductase</keyword>
<keyword evidence="11" id="KW-1185">Reference proteome</keyword>
<dbReference type="PANTHER" id="PTHR24304:SF2">
    <property type="entry name" value="24-HYDROXYCHOLESTEROL 7-ALPHA-HYDROXYLASE"/>
    <property type="match status" value="1"/>
</dbReference>
<feature type="binding site" description="axial binding residue" evidence="8">
    <location>
        <position position="478"/>
    </location>
    <ligand>
        <name>heme</name>
        <dbReference type="ChEBI" id="CHEBI:30413"/>
    </ligand>
    <ligandPart>
        <name>Fe</name>
        <dbReference type="ChEBI" id="CHEBI:18248"/>
    </ligandPart>
</feature>
<dbReference type="Pfam" id="PF00067">
    <property type="entry name" value="p450"/>
    <property type="match status" value="1"/>
</dbReference>
<dbReference type="PANTHER" id="PTHR24304">
    <property type="entry name" value="CYTOCHROME P450 FAMILY 7"/>
    <property type="match status" value="1"/>
</dbReference>
<comment type="pathway">
    <text evidence="2">Mycotoxin biosynthesis.</text>
</comment>
<proteinExistence type="inferred from homology"/>
<dbReference type="GO" id="GO:0020037">
    <property type="term" value="F:heme binding"/>
    <property type="evidence" value="ECO:0007669"/>
    <property type="project" value="InterPro"/>
</dbReference>
<evidence type="ECO:0000256" key="4">
    <source>
        <dbReference type="ARBA" id="ARBA00022617"/>
    </source>
</evidence>
<name>A0A8K0SET4_9HYPO</name>
<keyword evidence="9" id="KW-1133">Transmembrane helix</keyword>
<comment type="similarity">
    <text evidence="3">Belongs to the cytochrome P450 family.</text>
</comment>
<reference evidence="10" key="1">
    <citation type="journal article" date="2021" name="Nat. Commun.">
        <title>Genetic determinants of endophytism in the Arabidopsis root mycobiome.</title>
        <authorList>
            <person name="Mesny F."/>
            <person name="Miyauchi S."/>
            <person name="Thiergart T."/>
            <person name="Pickel B."/>
            <person name="Atanasova L."/>
            <person name="Karlsson M."/>
            <person name="Huettel B."/>
            <person name="Barry K.W."/>
            <person name="Haridas S."/>
            <person name="Chen C."/>
            <person name="Bauer D."/>
            <person name="Andreopoulos W."/>
            <person name="Pangilinan J."/>
            <person name="LaButti K."/>
            <person name="Riley R."/>
            <person name="Lipzen A."/>
            <person name="Clum A."/>
            <person name="Drula E."/>
            <person name="Henrissat B."/>
            <person name="Kohler A."/>
            <person name="Grigoriev I.V."/>
            <person name="Martin F.M."/>
            <person name="Hacquard S."/>
        </authorList>
    </citation>
    <scope>NUCLEOTIDE SEQUENCE</scope>
    <source>
        <strain evidence="10">MPI-CAGE-CH-0235</strain>
    </source>
</reference>
<evidence type="ECO:0000256" key="2">
    <source>
        <dbReference type="ARBA" id="ARBA00004685"/>
    </source>
</evidence>
<evidence type="ECO:0000256" key="3">
    <source>
        <dbReference type="ARBA" id="ARBA00010617"/>
    </source>
</evidence>
<keyword evidence="9" id="KW-0812">Transmembrane</keyword>
<keyword evidence="9" id="KW-0472">Membrane</keyword>
<keyword evidence="5 8" id="KW-0479">Metal-binding</keyword>
<dbReference type="InterPro" id="IPR002403">
    <property type="entry name" value="Cyt_P450_E_grp-IV"/>
</dbReference>
<comment type="caution">
    <text evidence="10">The sequence shown here is derived from an EMBL/GenBank/DDBJ whole genome shotgun (WGS) entry which is preliminary data.</text>
</comment>
<evidence type="ECO:0000256" key="5">
    <source>
        <dbReference type="ARBA" id="ARBA00022723"/>
    </source>
</evidence>
<evidence type="ECO:0000256" key="8">
    <source>
        <dbReference type="PIRSR" id="PIRSR602403-1"/>
    </source>
</evidence>
<organism evidence="10 11">
    <name type="scientific">Stachybotrys elegans</name>
    <dbReference type="NCBI Taxonomy" id="80388"/>
    <lineage>
        <taxon>Eukaryota</taxon>
        <taxon>Fungi</taxon>
        <taxon>Dikarya</taxon>
        <taxon>Ascomycota</taxon>
        <taxon>Pezizomycotina</taxon>
        <taxon>Sordariomycetes</taxon>
        <taxon>Hypocreomycetidae</taxon>
        <taxon>Hypocreales</taxon>
        <taxon>Stachybotryaceae</taxon>
        <taxon>Stachybotrys</taxon>
    </lineage>
</organism>
<keyword evidence="4 8" id="KW-0349">Heme</keyword>
<dbReference type="InterPro" id="IPR050529">
    <property type="entry name" value="CYP450_sterol_14alpha_dmase"/>
</dbReference>
<dbReference type="Proteomes" id="UP000813444">
    <property type="component" value="Unassembled WGS sequence"/>
</dbReference>
<dbReference type="InterPro" id="IPR001128">
    <property type="entry name" value="Cyt_P450"/>
</dbReference>
<dbReference type="EMBL" id="JAGPNK010000024">
    <property type="protein sequence ID" value="KAH7304285.1"/>
    <property type="molecule type" value="Genomic_DNA"/>
</dbReference>
<dbReference type="SUPFAM" id="SSF48264">
    <property type="entry name" value="Cytochrome P450"/>
    <property type="match status" value="1"/>
</dbReference>
<dbReference type="AlphaFoldDB" id="A0A8K0SET4"/>
<evidence type="ECO:0000256" key="7">
    <source>
        <dbReference type="ARBA" id="ARBA00023033"/>
    </source>
</evidence>
<gene>
    <name evidence="10" type="ORF">B0I35DRAFT_363530</name>
</gene>
<feature type="transmembrane region" description="Helical" evidence="9">
    <location>
        <begin position="20"/>
        <end position="41"/>
    </location>
</feature>